<evidence type="ECO:0000256" key="1">
    <source>
        <dbReference type="PROSITE-ProRule" id="PRU00285"/>
    </source>
</evidence>
<dbReference type="RefSeq" id="WP_058293729.1">
    <property type="nucleotide sequence ID" value="NZ_CAKJVE010000004.1"/>
</dbReference>
<dbReference type="OrthoDB" id="9811615at2"/>
<evidence type="ECO:0000313" key="7">
    <source>
        <dbReference type="EMBL" id="VCT82953.1"/>
    </source>
</evidence>
<dbReference type="InterPro" id="IPR008978">
    <property type="entry name" value="HSP20-like_chaperone"/>
</dbReference>
<protein>
    <submittedName>
        <fullName evidence="4">18 kDa heat shock protein</fullName>
    </submittedName>
    <submittedName>
        <fullName evidence="6">Hsp20/alpha crystallin family protein</fullName>
    </submittedName>
</protein>
<keyword evidence="4" id="KW-0346">Stress response</keyword>
<dbReference type="EMBL" id="CAMTCP010000231">
    <property type="protein sequence ID" value="CAI3604256.1"/>
    <property type="molecule type" value="Genomic_DNA"/>
</dbReference>
<reference evidence="4" key="3">
    <citation type="submission" date="2021-10" db="EMBL/GenBank/DDBJ databases">
        <authorList>
            <person name="Mesa V."/>
        </authorList>
    </citation>
    <scope>NUCLEOTIDE SEQUENCE</scope>
    <source>
        <strain evidence="4">CC3_PB</strain>
    </source>
</reference>
<dbReference type="EMBL" id="CAKJVE010000004">
    <property type="protein sequence ID" value="CAG9711349.1"/>
    <property type="molecule type" value="Genomic_DNA"/>
</dbReference>
<dbReference type="Gene3D" id="2.60.40.790">
    <property type="match status" value="1"/>
</dbReference>
<dbReference type="Proteomes" id="UP000789738">
    <property type="component" value="Unassembled WGS sequence"/>
</dbReference>
<keyword evidence="8" id="KW-1185">Reference proteome</keyword>
<feature type="domain" description="SHSP" evidence="3">
    <location>
        <begin position="33"/>
        <end position="145"/>
    </location>
</feature>
<dbReference type="SUPFAM" id="SSF49764">
    <property type="entry name" value="HSP20-like chaperones"/>
    <property type="match status" value="1"/>
</dbReference>
<dbReference type="CDD" id="cd06471">
    <property type="entry name" value="ACD_LpsHSP_like"/>
    <property type="match status" value="1"/>
</dbReference>
<dbReference type="InterPro" id="IPR031107">
    <property type="entry name" value="Small_HSP"/>
</dbReference>
<evidence type="ECO:0000313" key="8">
    <source>
        <dbReference type="Proteomes" id="UP000220840"/>
    </source>
</evidence>
<dbReference type="EMBL" id="UWJD01000001">
    <property type="protein sequence ID" value="VCT82953.1"/>
    <property type="molecule type" value="Genomic_DNA"/>
</dbReference>
<proteinExistence type="inferred from homology"/>
<dbReference type="Proteomes" id="UP000431451">
    <property type="component" value="Unassembled WGS sequence"/>
</dbReference>
<evidence type="ECO:0000313" key="4">
    <source>
        <dbReference type="EMBL" id="CAG9711349.1"/>
    </source>
</evidence>
<dbReference type="InterPro" id="IPR002068">
    <property type="entry name" value="A-crystallin/Hsp20_dom"/>
</dbReference>
<gene>
    <name evidence="4" type="primary">hsp</name>
    <name evidence="5" type="ORF">CNEO2_340004</name>
    <name evidence="4" type="ORF">CNEO_45254</name>
    <name evidence="7" type="ORF">CNEONATNEC25_00546</name>
    <name evidence="6" type="ORF">CQ394_18615</name>
</gene>
<dbReference type="Proteomes" id="UP001189143">
    <property type="component" value="Unassembled WGS sequence"/>
</dbReference>
<evidence type="ECO:0000313" key="5">
    <source>
        <dbReference type="EMBL" id="CAI3604256.1"/>
    </source>
</evidence>
<dbReference type="Proteomes" id="UP000220840">
    <property type="component" value="Unassembled WGS sequence"/>
</dbReference>
<sequence>MYGLIPFKTNNLQERGSTFDNLFSDFFNDDFIAPLNKEISKFNTDIKENENEYVVIAELSGVKKEDINVEFKNDQLVISAKRQECKDESKEDYIRKERCYGEFQRSFRFVDVDNKNISAKFENGELKVTVPKKIKEKEASKISIQ</sequence>
<reference evidence="6 8" key="1">
    <citation type="submission" date="2017-10" db="EMBL/GenBank/DDBJ databases">
        <title>Effective Description of Clostridium neonatale sp. nov. linked to necrotizing enterocolitis in neonates and a clarification of species assignable to the genus Clostridium (Prazmowski 1880) emend. Lawson and Rainey 2016.</title>
        <authorList>
            <person name="Bernard K."/>
            <person name="Burdz T."/>
            <person name="Wiebe D."/>
            <person name="Balcewich B."/>
            <person name="Alfa M."/>
            <person name="Bernier A.-M."/>
        </authorList>
    </citation>
    <scope>NUCLEOTIDE SEQUENCE [LARGE SCALE GENOMIC DNA]</scope>
    <source>
        <strain evidence="6 8">LCDC99A005</strain>
    </source>
</reference>
<evidence type="ECO:0000259" key="3">
    <source>
        <dbReference type="PROSITE" id="PS01031"/>
    </source>
</evidence>
<dbReference type="PANTHER" id="PTHR11527">
    <property type="entry name" value="HEAT-SHOCK PROTEIN 20 FAMILY MEMBER"/>
    <property type="match status" value="1"/>
</dbReference>
<name>A0A2A7MCW5_9CLOT</name>
<evidence type="ECO:0000256" key="2">
    <source>
        <dbReference type="RuleBase" id="RU003616"/>
    </source>
</evidence>
<reference evidence="5" key="4">
    <citation type="submission" date="2022-10" db="EMBL/GenBank/DDBJ databases">
        <authorList>
            <person name="Aires J."/>
            <person name="Mesa V."/>
        </authorList>
    </citation>
    <scope>NUCLEOTIDE SEQUENCE</scope>
    <source>
        <strain evidence="5">Clostridium neonatale JD116</strain>
    </source>
</reference>
<comment type="similarity">
    <text evidence="1 2">Belongs to the small heat shock protein (HSP20) family.</text>
</comment>
<organism evidence="6 8">
    <name type="scientific">Clostridium neonatale</name>
    <dbReference type="NCBI Taxonomy" id="137838"/>
    <lineage>
        <taxon>Bacteria</taxon>
        <taxon>Bacillati</taxon>
        <taxon>Bacillota</taxon>
        <taxon>Clostridia</taxon>
        <taxon>Eubacteriales</taxon>
        <taxon>Clostridiaceae</taxon>
        <taxon>Clostridium</taxon>
    </lineage>
</organism>
<reference evidence="7 9" key="2">
    <citation type="submission" date="2018-06" db="EMBL/GenBank/DDBJ databases">
        <authorList>
            <consortium name="IHU Genomes"/>
        </authorList>
    </citation>
    <scope>NUCLEOTIDE SEQUENCE [LARGE SCALE GENOMIC DNA]</scope>
    <source>
        <strain evidence="7 9">NEC25</strain>
    </source>
</reference>
<evidence type="ECO:0000313" key="6">
    <source>
        <dbReference type="EMBL" id="PEG29377.1"/>
    </source>
</evidence>
<dbReference type="STRING" id="137838.GCA_001458595_00792"/>
<dbReference type="PROSITE" id="PS01031">
    <property type="entry name" value="SHSP"/>
    <property type="match status" value="1"/>
</dbReference>
<evidence type="ECO:0000313" key="9">
    <source>
        <dbReference type="Proteomes" id="UP000431451"/>
    </source>
</evidence>
<accession>A0A2A7MCW5</accession>
<dbReference type="EMBL" id="PDCJ01000004">
    <property type="protein sequence ID" value="PEG29377.1"/>
    <property type="molecule type" value="Genomic_DNA"/>
</dbReference>
<dbReference type="AlphaFoldDB" id="A0A2A7MCW5"/>
<dbReference type="Pfam" id="PF00011">
    <property type="entry name" value="HSP20"/>
    <property type="match status" value="1"/>
</dbReference>